<name>A0A4Y9S9Y6_9BURK</name>
<evidence type="ECO:0000313" key="3">
    <source>
        <dbReference type="Proteomes" id="UP000297729"/>
    </source>
</evidence>
<keyword evidence="3" id="KW-1185">Reference proteome</keyword>
<reference evidence="2 3" key="1">
    <citation type="submission" date="2019-03" db="EMBL/GenBank/DDBJ databases">
        <title>Draft Genome Sequence of Duganella callidus sp. nov., a Novel Duganella Species Isolated from Cultivated Soil.</title>
        <authorList>
            <person name="Raths R."/>
            <person name="Peta V."/>
            <person name="Bucking H."/>
        </authorList>
    </citation>
    <scope>NUCLEOTIDE SEQUENCE [LARGE SCALE GENOMIC DNA]</scope>
    <source>
        <strain evidence="2 3">DN04</strain>
    </source>
</reference>
<accession>A0A4Y9S9Y6</accession>
<dbReference type="Pfam" id="PF12697">
    <property type="entry name" value="Abhydrolase_6"/>
    <property type="match status" value="1"/>
</dbReference>
<dbReference type="EMBL" id="SPVG01000180">
    <property type="protein sequence ID" value="TFW18643.1"/>
    <property type="molecule type" value="Genomic_DNA"/>
</dbReference>
<dbReference type="SUPFAM" id="SSF53474">
    <property type="entry name" value="alpha/beta-Hydrolases"/>
    <property type="match status" value="1"/>
</dbReference>
<comment type="caution">
    <text evidence="2">The sequence shown here is derived from an EMBL/GenBank/DDBJ whole genome shotgun (WGS) entry which is preliminary data.</text>
</comment>
<dbReference type="AlphaFoldDB" id="A0A4Y9S9Y6"/>
<dbReference type="OrthoDB" id="9112061at2"/>
<evidence type="ECO:0000259" key="1">
    <source>
        <dbReference type="Pfam" id="PF12697"/>
    </source>
</evidence>
<proteinExistence type="predicted"/>
<dbReference type="InterPro" id="IPR000073">
    <property type="entry name" value="AB_hydrolase_1"/>
</dbReference>
<keyword evidence="2" id="KW-0378">Hydrolase</keyword>
<dbReference type="Gene3D" id="3.40.50.1820">
    <property type="entry name" value="alpha/beta hydrolase"/>
    <property type="match status" value="1"/>
</dbReference>
<feature type="domain" description="AB hydrolase-1" evidence="1">
    <location>
        <begin position="8"/>
        <end position="218"/>
    </location>
</feature>
<dbReference type="PANTHER" id="PTHR37017:SF11">
    <property type="entry name" value="ESTERASE_LIPASE_THIOESTERASE DOMAIN-CONTAINING PROTEIN"/>
    <property type="match status" value="1"/>
</dbReference>
<sequence>MSGDGVSVVLVHGAWADGSSWSKVISALSAKGIAVAAPQLPLMSLSNDVDVVEQVIERAKGPVVLVGHAYGGAVIGACTSSKVSALVYVAALAPDLGEKVTDVFYRSPPHPMSPQLAPDIHGLIWLPDGAFARAFAQNASDDELAVLAAVQRPIAPACITSPVDSPLWKKVPSWFLIAEEDRMIPFETQRFMSERMQAQVWSRSVDHTPAVTEPDVVTDIIFEAIKAVKR</sequence>
<organism evidence="2 3">
    <name type="scientific">Duganella callida</name>
    <dbReference type="NCBI Taxonomy" id="2561932"/>
    <lineage>
        <taxon>Bacteria</taxon>
        <taxon>Pseudomonadati</taxon>
        <taxon>Pseudomonadota</taxon>
        <taxon>Betaproteobacteria</taxon>
        <taxon>Burkholderiales</taxon>
        <taxon>Oxalobacteraceae</taxon>
        <taxon>Telluria group</taxon>
        <taxon>Duganella</taxon>
    </lineage>
</organism>
<dbReference type="GO" id="GO:0016787">
    <property type="term" value="F:hydrolase activity"/>
    <property type="evidence" value="ECO:0007669"/>
    <property type="project" value="UniProtKB-KW"/>
</dbReference>
<dbReference type="Proteomes" id="UP000297729">
    <property type="component" value="Unassembled WGS sequence"/>
</dbReference>
<protein>
    <submittedName>
        <fullName evidence="2">Alpha/beta hydrolase</fullName>
    </submittedName>
</protein>
<dbReference type="PANTHER" id="PTHR37017">
    <property type="entry name" value="AB HYDROLASE-1 DOMAIN-CONTAINING PROTEIN-RELATED"/>
    <property type="match status" value="1"/>
</dbReference>
<dbReference type="InterPro" id="IPR052897">
    <property type="entry name" value="Sec-Metab_Biosynth_Hydrolase"/>
</dbReference>
<evidence type="ECO:0000313" key="2">
    <source>
        <dbReference type="EMBL" id="TFW18643.1"/>
    </source>
</evidence>
<gene>
    <name evidence="2" type="ORF">E4L98_17485</name>
</gene>
<dbReference type="RefSeq" id="WP_135202827.1">
    <property type="nucleotide sequence ID" value="NZ_SPVG01000180.1"/>
</dbReference>
<dbReference type="InterPro" id="IPR029058">
    <property type="entry name" value="AB_hydrolase_fold"/>
</dbReference>